<name>A0A385Q223_9FIRM</name>
<evidence type="ECO:0000313" key="1">
    <source>
        <dbReference type="EMBL" id="AYB00449.1"/>
    </source>
</evidence>
<dbReference type="AlphaFoldDB" id="A0A385Q223"/>
<gene>
    <name evidence="1" type="ORF">D4A81_11235</name>
</gene>
<dbReference type="EMBL" id="CP032364">
    <property type="protein sequence ID" value="AYB00449.1"/>
    <property type="molecule type" value="Genomic_DNA"/>
</dbReference>
<sequence length="154" mass="17520">MFMISFTINGSCITNRTTTEIWKMFDKLSFMKSLKGKKFQMILQGKKSGFKHIGLCYVKGSIEEQGNVCKIEYTIFPEIICIILFILYISIFVYKLYVDIVRGASGSLSCGVIISVILMILPAILIVLESRIQQNVCKERLQYLLSEGKTIILL</sequence>
<evidence type="ECO:0000313" key="2">
    <source>
        <dbReference type="Proteomes" id="UP000265562"/>
    </source>
</evidence>
<dbReference type="KEGG" id="lua:D4A81_11235"/>
<reference evidence="1 2" key="1">
    <citation type="submission" date="2018-09" db="EMBL/GenBank/DDBJ databases">
        <title>Genome sequencing of Lachnoanaerobaculum umeaense DSM 23576.</title>
        <authorList>
            <person name="Kook J.-K."/>
            <person name="Park S.-N."/>
            <person name="Lim Y.K."/>
        </authorList>
    </citation>
    <scope>NUCLEOTIDE SEQUENCE [LARGE SCALE GENOMIC DNA]</scope>
    <source>
        <strain evidence="2">DSM 23576 \ CCUG 58757</strain>
    </source>
</reference>
<dbReference type="RefSeq" id="WP_111525955.1">
    <property type="nucleotide sequence ID" value="NZ_CP032364.1"/>
</dbReference>
<protein>
    <submittedName>
        <fullName evidence="1">Uncharacterized protein</fullName>
    </submittedName>
</protein>
<organism evidence="1 2">
    <name type="scientific">Lachnoanaerobaculum umeaense</name>
    <dbReference type="NCBI Taxonomy" id="617123"/>
    <lineage>
        <taxon>Bacteria</taxon>
        <taxon>Bacillati</taxon>
        <taxon>Bacillota</taxon>
        <taxon>Clostridia</taxon>
        <taxon>Lachnospirales</taxon>
        <taxon>Lachnospiraceae</taxon>
        <taxon>Lachnoanaerobaculum</taxon>
    </lineage>
</organism>
<proteinExistence type="predicted"/>
<accession>A0A385Q223</accession>
<dbReference type="OrthoDB" id="2062468at2"/>
<dbReference type="Proteomes" id="UP000265562">
    <property type="component" value="Chromosome"/>
</dbReference>
<keyword evidence="2" id="KW-1185">Reference proteome</keyword>